<evidence type="ECO:0000256" key="4">
    <source>
        <dbReference type="ARBA" id="ARBA00022475"/>
    </source>
</evidence>
<feature type="transmembrane region" description="Helical" evidence="12">
    <location>
        <begin position="61"/>
        <end position="80"/>
    </location>
</feature>
<evidence type="ECO:0000313" key="14">
    <source>
        <dbReference type="Proteomes" id="UP000544872"/>
    </source>
</evidence>
<keyword evidence="13" id="KW-0560">Oxidoreductase</keyword>
<dbReference type="GO" id="GO:0046872">
    <property type="term" value="F:metal ion binding"/>
    <property type="evidence" value="ECO:0007669"/>
    <property type="project" value="UniProtKB-KW"/>
</dbReference>
<keyword evidence="7" id="KW-0479">Metal-binding</keyword>
<name>A0A7W9ZC82_NOVIT</name>
<evidence type="ECO:0000256" key="12">
    <source>
        <dbReference type="SAM" id="Phobius"/>
    </source>
</evidence>
<dbReference type="Proteomes" id="UP000544872">
    <property type="component" value="Unassembled WGS sequence"/>
</dbReference>
<dbReference type="GO" id="GO:0005886">
    <property type="term" value="C:plasma membrane"/>
    <property type="evidence" value="ECO:0007669"/>
    <property type="project" value="UniProtKB-SubCell"/>
</dbReference>
<evidence type="ECO:0000256" key="9">
    <source>
        <dbReference type="ARBA" id="ARBA00022989"/>
    </source>
</evidence>
<feature type="transmembrane region" description="Helical" evidence="12">
    <location>
        <begin position="86"/>
        <end position="106"/>
    </location>
</feature>
<sequence length="380" mass="41212">MLDYELLRVIWWLFLGVLLIGLAIMDGFDLGVAALLPAVARTDVERRVAINTIGPVWDGNQVWLILGGGAIFAAWPAIYATAFSGFYIALFLVLAALIIRPVGFEFRNKITDPRWRSFWDWALTIGGIVPSLVFGVAFGNLLQGAPFRIDADMRIFYEGTGLFELLNPFGLLAGLVSLCMLLSHGAVYLSVKADGPVRQRAERILGITAPLTALLFGLAGVWVAYGLPGYTITSPLVTDGPSNPLLKQVAIESGAWLKNYATYPWMLIAPVLGLTGQLLALALVRAGRPGTAFIASGIGLFGIIATAGVSMFPFLLPSSLDPVSSLTVWDASSSQRTLFIMLICTLIFLPIILAYTSFVFRTLRGRVTAEQIERNPTAHY</sequence>
<feature type="transmembrane region" description="Helical" evidence="12">
    <location>
        <begin position="336"/>
        <end position="356"/>
    </location>
</feature>
<comment type="subcellular location">
    <subcellularLocation>
        <location evidence="1">Cell membrane</location>
        <topology evidence="1">Multi-pass membrane protein</topology>
    </subcellularLocation>
</comment>
<dbReference type="PANTHER" id="PTHR43141">
    <property type="entry name" value="CYTOCHROME BD2 SUBUNIT II"/>
    <property type="match status" value="1"/>
</dbReference>
<feature type="transmembrane region" description="Helical" evidence="12">
    <location>
        <begin position="169"/>
        <end position="191"/>
    </location>
</feature>
<evidence type="ECO:0000256" key="10">
    <source>
        <dbReference type="ARBA" id="ARBA00023004"/>
    </source>
</evidence>
<keyword evidence="11 12" id="KW-0472">Membrane</keyword>
<evidence type="ECO:0000256" key="11">
    <source>
        <dbReference type="ARBA" id="ARBA00023136"/>
    </source>
</evidence>
<dbReference type="PIRSF" id="PIRSF000267">
    <property type="entry name" value="Cyt_oxidse_sub2"/>
    <property type="match status" value="1"/>
</dbReference>
<evidence type="ECO:0000313" key="13">
    <source>
        <dbReference type="EMBL" id="MBB6208808.1"/>
    </source>
</evidence>
<evidence type="ECO:0000256" key="3">
    <source>
        <dbReference type="ARBA" id="ARBA00022448"/>
    </source>
</evidence>
<keyword evidence="3" id="KW-0813">Transport</keyword>
<dbReference type="GO" id="GO:0016682">
    <property type="term" value="F:oxidoreductase activity, acting on diphenols and related substances as donors, oxygen as acceptor"/>
    <property type="evidence" value="ECO:0007669"/>
    <property type="project" value="TreeGrafter"/>
</dbReference>
<keyword evidence="9 12" id="KW-1133">Transmembrane helix</keyword>
<keyword evidence="5" id="KW-0349">Heme</keyword>
<evidence type="ECO:0000256" key="5">
    <source>
        <dbReference type="ARBA" id="ARBA00022617"/>
    </source>
</evidence>
<dbReference type="EMBL" id="JACIIX010000001">
    <property type="protein sequence ID" value="MBB6208808.1"/>
    <property type="molecule type" value="Genomic_DNA"/>
</dbReference>
<reference evidence="13 14" key="1">
    <citation type="submission" date="2020-08" db="EMBL/GenBank/DDBJ databases">
        <title>Genomic Encyclopedia of Type Strains, Phase IV (KMG-IV): sequencing the most valuable type-strain genomes for metagenomic binning, comparative biology and taxonomic classification.</title>
        <authorList>
            <person name="Goeker M."/>
        </authorList>
    </citation>
    <scope>NUCLEOTIDE SEQUENCE [LARGE SCALE GENOMIC DNA]</scope>
    <source>
        <strain evidence="13 14">DSM 11590</strain>
    </source>
</reference>
<gene>
    <name evidence="13" type="ORF">FHS48_000189</name>
</gene>
<dbReference type="GO" id="GO:0009055">
    <property type="term" value="F:electron transfer activity"/>
    <property type="evidence" value="ECO:0007669"/>
    <property type="project" value="TreeGrafter"/>
</dbReference>
<dbReference type="Pfam" id="PF02322">
    <property type="entry name" value="Cyt_bd_oxida_II"/>
    <property type="match status" value="1"/>
</dbReference>
<comment type="similarity">
    <text evidence="2">Belongs to the cytochrome ubiquinol oxidase subunit 2 family.</text>
</comment>
<feature type="transmembrane region" description="Helical" evidence="12">
    <location>
        <begin position="118"/>
        <end position="138"/>
    </location>
</feature>
<evidence type="ECO:0000256" key="7">
    <source>
        <dbReference type="ARBA" id="ARBA00022723"/>
    </source>
</evidence>
<feature type="transmembrane region" description="Helical" evidence="12">
    <location>
        <begin position="12"/>
        <end position="40"/>
    </location>
</feature>
<dbReference type="RefSeq" id="WP_184260220.1">
    <property type="nucleotide sequence ID" value="NZ_JACIIX010000001.1"/>
</dbReference>
<dbReference type="EC" id="1.10.3.-" evidence="13"/>
<keyword evidence="6 12" id="KW-0812">Transmembrane</keyword>
<feature type="transmembrane region" description="Helical" evidence="12">
    <location>
        <begin position="291"/>
        <end position="316"/>
    </location>
</feature>
<dbReference type="GO" id="GO:0019646">
    <property type="term" value="P:aerobic electron transport chain"/>
    <property type="evidence" value="ECO:0007669"/>
    <property type="project" value="TreeGrafter"/>
</dbReference>
<protein>
    <submittedName>
        <fullName evidence="13">Cytochrome d ubiquinol oxidase subunit II</fullName>
        <ecNumber evidence="13">1.10.3.-</ecNumber>
    </submittedName>
</protein>
<dbReference type="NCBIfam" id="TIGR00203">
    <property type="entry name" value="cydB"/>
    <property type="match status" value="1"/>
</dbReference>
<evidence type="ECO:0000256" key="6">
    <source>
        <dbReference type="ARBA" id="ARBA00022692"/>
    </source>
</evidence>
<dbReference type="PANTHER" id="PTHR43141:SF5">
    <property type="entry name" value="CYTOCHROME BD-I UBIQUINOL OXIDASE SUBUNIT 2"/>
    <property type="match status" value="1"/>
</dbReference>
<feature type="transmembrane region" description="Helical" evidence="12">
    <location>
        <begin position="203"/>
        <end position="225"/>
    </location>
</feature>
<dbReference type="InterPro" id="IPR003317">
    <property type="entry name" value="Cyt-d_oxidase_su2"/>
</dbReference>
<dbReference type="GO" id="GO:0070069">
    <property type="term" value="C:cytochrome complex"/>
    <property type="evidence" value="ECO:0007669"/>
    <property type="project" value="TreeGrafter"/>
</dbReference>
<comment type="caution">
    <text evidence="13">The sequence shown here is derived from an EMBL/GenBank/DDBJ whole genome shotgun (WGS) entry which is preliminary data.</text>
</comment>
<keyword evidence="10" id="KW-0408">Iron</keyword>
<dbReference type="AlphaFoldDB" id="A0A7W9ZC82"/>
<evidence type="ECO:0000256" key="1">
    <source>
        <dbReference type="ARBA" id="ARBA00004651"/>
    </source>
</evidence>
<keyword evidence="14" id="KW-1185">Reference proteome</keyword>
<evidence type="ECO:0000256" key="2">
    <source>
        <dbReference type="ARBA" id="ARBA00007543"/>
    </source>
</evidence>
<keyword evidence="8" id="KW-0249">Electron transport</keyword>
<evidence type="ECO:0000256" key="8">
    <source>
        <dbReference type="ARBA" id="ARBA00022982"/>
    </source>
</evidence>
<organism evidence="13 14">
    <name type="scientific">Novispirillum itersonii</name>
    <name type="common">Aquaspirillum itersonii</name>
    <dbReference type="NCBI Taxonomy" id="189"/>
    <lineage>
        <taxon>Bacteria</taxon>
        <taxon>Pseudomonadati</taxon>
        <taxon>Pseudomonadota</taxon>
        <taxon>Alphaproteobacteria</taxon>
        <taxon>Rhodospirillales</taxon>
        <taxon>Novispirillaceae</taxon>
        <taxon>Novispirillum</taxon>
    </lineage>
</organism>
<keyword evidence="4" id="KW-1003">Cell membrane</keyword>
<accession>A0A7W9ZC82</accession>
<proteinExistence type="inferred from homology"/>
<feature type="transmembrane region" description="Helical" evidence="12">
    <location>
        <begin position="263"/>
        <end position="284"/>
    </location>
</feature>